<name>A0A9K3GFR2_9EUKA</name>
<dbReference type="GO" id="GO:0036297">
    <property type="term" value="P:interstrand cross-link repair"/>
    <property type="evidence" value="ECO:0007669"/>
    <property type="project" value="InterPro"/>
</dbReference>
<dbReference type="InterPro" id="IPR013083">
    <property type="entry name" value="Znf_RING/FYVE/PHD"/>
</dbReference>
<accession>A0A9K3GFR2</accession>
<dbReference type="GO" id="GO:0005634">
    <property type="term" value="C:nucleus"/>
    <property type="evidence" value="ECO:0007669"/>
    <property type="project" value="InterPro"/>
</dbReference>
<organism evidence="3 4">
    <name type="scientific">Kipferlia bialata</name>
    <dbReference type="NCBI Taxonomy" id="797122"/>
    <lineage>
        <taxon>Eukaryota</taxon>
        <taxon>Metamonada</taxon>
        <taxon>Carpediemonas-like organisms</taxon>
        <taxon>Kipferlia</taxon>
    </lineage>
</organism>
<keyword evidence="1" id="KW-0479">Metal-binding</keyword>
<feature type="domain" description="RING-type" evidence="2">
    <location>
        <begin position="3"/>
        <end position="50"/>
    </location>
</feature>
<sequence length="149" mass="16924">MQCPVCSTADDNPYVATKCGHVFHKECLRKWLATKAENYDRLNTTCPVCRETVTLTDCLALFTSAERSRPLSEREQINADIAKTLDELAKVRMEKFRLQCKKGTLKRETAFVEDSLTQIDLDIASVSGKVVLLRKKKALLPPRYDWASL</sequence>
<dbReference type="Gene3D" id="3.30.40.10">
    <property type="entry name" value="Zinc/RING finger domain, C3HC4 (zinc finger)"/>
    <property type="match status" value="1"/>
</dbReference>
<dbReference type="CDD" id="cd16448">
    <property type="entry name" value="RING-H2"/>
    <property type="match status" value="1"/>
</dbReference>
<evidence type="ECO:0000313" key="3">
    <source>
        <dbReference type="EMBL" id="GIQ80411.1"/>
    </source>
</evidence>
<comment type="caution">
    <text evidence="3">The sequence shown here is derived from an EMBL/GenBank/DDBJ whole genome shotgun (WGS) entry which is preliminary data.</text>
</comment>
<dbReference type="PROSITE" id="PS50089">
    <property type="entry name" value="ZF_RING_2"/>
    <property type="match status" value="1"/>
</dbReference>
<dbReference type="InterPro" id="IPR037381">
    <property type="entry name" value="RFWD3"/>
</dbReference>
<dbReference type="PANTHER" id="PTHR16047:SF7">
    <property type="entry name" value="E3 UBIQUITIN-PROTEIN LIGASE RFWD3"/>
    <property type="match status" value="1"/>
</dbReference>
<evidence type="ECO:0000313" key="4">
    <source>
        <dbReference type="Proteomes" id="UP000265618"/>
    </source>
</evidence>
<dbReference type="GO" id="GO:0004842">
    <property type="term" value="F:ubiquitin-protein transferase activity"/>
    <property type="evidence" value="ECO:0007669"/>
    <property type="project" value="InterPro"/>
</dbReference>
<evidence type="ECO:0000259" key="2">
    <source>
        <dbReference type="PROSITE" id="PS50089"/>
    </source>
</evidence>
<dbReference type="SMART" id="SM00184">
    <property type="entry name" value="RING"/>
    <property type="match status" value="1"/>
</dbReference>
<dbReference type="PANTHER" id="PTHR16047">
    <property type="entry name" value="RFWD3 PROTEIN"/>
    <property type="match status" value="1"/>
</dbReference>
<protein>
    <recommendedName>
        <fullName evidence="2">RING-type domain-containing protein</fullName>
    </recommendedName>
</protein>
<dbReference type="InterPro" id="IPR001841">
    <property type="entry name" value="Znf_RING"/>
</dbReference>
<proteinExistence type="predicted"/>
<evidence type="ECO:0000256" key="1">
    <source>
        <dbReference type="PROSITE-ProRule" id="PRU00175"/>
    </source>
</evidence>
<keyword evidence="4" id="KW-1185">Reference proteome</keyword>
<keyword evidence="1" id="KW-0863">Zinc-finger</keyword>
<dbReference type="OrthoDB" id="8062037at2759"/>
<gene>
    <name evidence="3" type="ORF">KIPB_001207</name>
</gene>
<dbReference type="EMBL" id="BDIP01000165">
    <property type="protein sequence ID" value="GIQ80411.1"/>
    <property type="molecule type" value="Genomic_DNA"/>
</dbReference>
<dbReference type="Proteomes" id="UP000265618">
    <property type="component" value="Unassembled WGS sequence"/>
</dbReference>
<reference evidence="3 4" key="1">
    <citation type="journal article" date="2018" name="PLoS ONE">
        <title>The draft genome of Kipferlia bialata reveals reductive genome evolution in fornicate parasites.</title>
        <authorList>
            <person name="Tanifuji G."/>
            <person name="Takabayashi S."/>
            <person name="Kume K."/>
            <person name="Takagi M."/>
            <person name="Nakayama T."/>
            <person name="Kamikawa R."/>
            <person name="Inagaki Y."/>
            <person name="Hashimoto T."/>
        </authorList>
    </citation>
    <scope>NUCLEOTIDE SEQUENCE [LARGE SCALE GENOMIC DNA]</scope>
    <source>
        <strain evidence="3">NY0173</strain>
    </source>
</reference>
<dbReference type="GO" id="GO:0008270">
    <property type="term" value="F:zinc ion binding"/>
    <property type="evidence" value="ECO:0007669"/>
    <property type="project" value="UniProtKB-KW"/>
</dbReference>
<dbReference type="GO" id="GO:0016567">
    <property type="term" value="P:protein ubiquitination"/>
    <property type="evidence" value="ECO:0007669"/>
    <property type="project" value="InterPro"/>
</dbReference>
<keyword evidence="1" id="KW-0862">Zinc</keyword>
<dbReference type="SUPFAM" id="SSF57850">
    <property type="entry name" value="RING/U-box"/>
    <property type="match status" value="1"/>
</dbReference>
<dbReference type="Pfam" id="PF13639">
    <property type="entry name" value="zf-RING_2"/>
    <property type="match status" value="1"/>
</dbReference>
<dbReference type="AlphaFoldDB" id="A0A9K3GFR2"/>